<dbReference type="PATRIC" id="fig|1236046.5.peg.999"/>
<dbReference type="InterPro" id="IPR036374">
    <property type="entry name" value="OxRdtase_Mopterin-bd_sf"/>
</dbReference>
<dbReference type="SUPFAM" id="SSF56524">
    <property type="entry name" value="Oxidoreductase molybdopterin-binding domain"/>
    <property type="match status" value="1"/>
</dbReference>
<feature type="chain" id="PRO_5007097123" evidence="1">
    <location>
        <begin position="22"/>
        <end position="165"/>
    </location>
</feature>
<dbReference type="InterPro" id="IPR000572">
    <property type="entry name" value="OxRdtase_Mopterin-bd_dom"/>
</dbReference>
<feature type="domain" description="Oxidoreductase molybdopterin-binding" evidence="2">
    <location>
        <begin position="57"/>
        <end position="138"/>
    </location>
</feature>
<evidence type="ECO:0000313" key="3">
    <source>
        <dbReference type="EMBL" id="KUK89054.1"/>
    </source>
</evidence>
<feature type="signal peptide" evidence="1">
    <location>
        <begin position="1"/>
        <end position="21"/>
    </location>
</feature>
<reference evidence="4" key="1">
    <citation type="journal article" date="2015" name="MBio">
        <title>Genome-Resolved Metagenomic Analysis Reveals Roles for Candidate Phyla and Other Microbial Community Members in Biogeochemical Transformations in Oil Reservoirs.</title>
        <authorList>
            <person name="Hu P."/>
            <person name="Tom L."/>
            <person name="Singh A."/>
            <person name="Thomas B.C."/>
            <person name="Baker B.J."/>
            <person name="Piceno Y.M."/>
            <person name="Andersen G.L."/>
            <person name="Banfield J.F."/>
        </authorList>
    </citation>
    <scope>NUCLEOTIDE SEQUENCE [LARGE SCALE GENOMIC DNA]</scope>
</reference>
<evidence type="ECO:0000259" key="2">
    <source>
        <dbReference type="Pfam" id="PF00174"/>
    </source>
</evidence>
<protein>
    <submittedName>
        <fullName evidence="3">Oxidoreductase molybdopterin binding</fullName>
    </submittedName>
</protein>
<proteinExistence type="predicted"/>
<dbReference type="Gene3D" id="3.90.420.10">
    <property type="entry name" value="Oxidoreductase, molybdopterin-binding domain"/>
    <property type="match status" value="1"/>
</dbReference>
<sequence>MKKTLLVVLAAMLLISTAVIANSVLKISGVIALRNEEGVWQLTLDEFKELPQTEFFVTDPWMGDKTYVGVTLADLLKFVGVPSGTKNVVLVCSDEKEFAVSYEDALKFPIMLTHSTRSGENLRALPASQGGPIKLAYPINDFPEITDKYPSDNWAWYVIEVRVEM</sequence>
<accession>A0A101I5Z7</accession>
<dbReference type="Pfam" id="PF00174">
    <property type="entry name" value="Oxidored_molyb"/>
    <property type="match status" value="1"/>
</dbReference>
<keyword evidence="1" id="KW-0732">Signal</keyword>
<gene>
    <name evidence="3" type="ORF">XE02_1169</name>
</gene>
<evidence type="ECO:0000256" key="1">
    <source>
        <dbReference type="SAM" id="SignalP"/>
    </source>
</evidence>
<name>A0A101I5Z7_9BACT</name>
<dbReference type="AlphaFoldDB" id="A0A101I5Z7"/>
<organism evidence="3 4">
    <name type="scientific">Mesotoga infera</name>
    <dbReference type="NCBI Taxonomy" id="1236046"/>
    <lineage>
        <taxon>Bacteria</taxon>
        <taxon>Thermotogati</taxon>
        <taxon>Thermotogota</taxon>
        <taxon>Thermotogae</taxon>
        <taxon>Kosmotogales</taxon>
        <taxon>Kosmotogaceae</taxon>
        <taxon>Mesotoga</taxon>
    </lineage>
</organism>
<dbReference type="Proteomes" id="UP000055014">
    <property type="component" value="Unassembled WGS sequence"/>
</dbReference>
<comment type="caution">
    <text evidence="3">The sequence shown here is derived from an EMBL/GenBank/DDBJ whole genome shotgun (WGS) entry which is preliminary data.</text>
</comment>
<dbReference type="EMBL" id="LGGW01000119">
    <property type="protein sequence ID" value="KUK89054.1"/>
    <property type="molecule type" value="Genomic_DNA"/>
</dbReference>
<evidence type="ECO:0000313" key="4">
    <source>
        <dbReference type="Proteomes" id="UP000055014"/>
    </source>
</evidence>